<sequence length="109" mass="12584">MQEKNGLIYYSRILETGESKRESKNKQNIPKLRKITKESKDIGSDLEHDNMPNSLDNMDYNFTSDIPEDTTPVSPEYIMPNSQKLIVPDSQGYITNHEQQNDPETCKSF</sequence>
<name>A0A2N0NKC9_9GLOM</name>
<dbReference type="Proteomes" id="UP000232722">
    <property type="component" value="Unassembled WGS sequence"/>
</dbReference>
<dbReference type="VEuPathDB" id="FungiDB:FUN_003280"/>
<comment type="caution">
    <text evidence="2">The sequence shown here is derived from an EMBL/GenBank/DDBJ whole genome shotgun (WGS) entry which is preliminary data.</text>
</comment>
<dbReference type="EMBL" id="LLXJ01005239">
    <property type="protein sequence ID" value="PKB95024.1"/>
    <property type="molecule type" value="Genomic_DNA"/>
</dbReference>
<accession>A0A2N0NKC9</accession>
<feature type="compositionally biased region" description="Basic and acidic residues" evidence="1">
    <location>
        <begin position="35"/>
        <end position="50"/>
    </location>
</feature>
<gene>
    <name evidence="2" type="ORF">RhiirA5_437529</name>
</gene>
<evidence type="ECO:0000256" key="1">
    <source>
        <dbReference type="SAM" id="MobiDB-lite"/>
    </source>
</evidence>
<evidence type="ECO:0000313" key="3">
    <source>
        <dbReference type="Proteomes" id="UP000232722"/>
    </source>
</evidence>
<feature type="region of interest" description="Disordered" evidence="1">
    <location>
        <begin position="17"/>
        <end position="76"/>
    </location>
</feature>
<protein>
    <submittedName>
        <fullName evidence="2">Uncharacterized protein</fullName>
    </submittedName>
</protein>
<reference evidence="2 3" key="2">
    <citation type="submission" date="2017-09" db="EMBL/GenBank/DDBJ databases">
        <title>Extensive intraspecific genome diversity in a model arbuscular mycorrhizal fungus.</title>
        <authorList>
            <person name="Chen E.C."/>
            <person name="Morin E."/>
            <person name="Beaudet D."/>
            <person name="Noel J."/>
            <person name="Ndikumana S."/>
            <person name="Charron P."/>
            <person name="St-Onge C."/>
            <person name="Giorgi J."/>
            <person name="Grigoriev I.V."/>
            <person name="Roux C."/>
            <person name="Martin F.M."/>
            <person name="Corradi N."/>
        </authorList>
    </citation>
    <scope>NUCLEOTIDE SEQUENCE [LARGE SCALE GENOMIC DNA]</scope>
    <source>
        <strain evidence="2 3">A5</strain>
    </source>
</reference>
<organism evidence="2 3">
    <name type="scientific">Rhizophagus irregularis</name>
    <dbReference type="NCBI Taxonomy" id="588596"/>
    <lineage>
        <taxon>Eukaryota</taxon>
        <taxon>Fungi</taxon>
        <taxon>Fungi incertae sedis</taxon>
        <taxon>Mucoromycota</taxon>
        <taxon>Glomeromycotina</taxon>
        <taxon>Glomeromycetes</taxon>
        <taxon>Glomerales</taxon>
        <taxon>Glomeraceae</taxon>
        <taxon>Rhizophagus</taxon>
    </lineage>
</organism>
<evidence type="ECO:0000313" key="2">
    <source>
        <dbReference type="EMBL" id="PKB95024.1"/>
    </source>
</evidence>
<dbReference type="AlphaFoldDB" id="A0A2N0NKC9"/>
<proteinExistence type="predicted"/>
<feature type="region of interest" description="Disordered" evidence="1">
    <location>
        <begin position="90"/>
        <end position="109"/>
    </location>
</feature>
<feature type="compositionally biased region" description="Polar residues" evidence="1">
    <location>
        <begin position="51"/>
        <end position="64"/>
    </location>
</feature>
<reference evidence="2 3" key="1">
    <citation type="submission" date="2016-04" db="EMBL/GenBank/DDBJ databases">
        <title>Genome analyses suggest a sexual origin of heterokaryosis in a supposedly ancient asexual fungus.</title>
        <authorList>
            <person name="Ropars J."/>
            <person name="Sedzielewska K."/>
            <person name="Noel J."/>
            <person name="Charron P."/>
            <person name="Farinelli L."/>
            <person name="Marton T."/>
            <person name="Kruger M."/>
            <person name="Pelin A."/>
            <person name="Brachmann A."/>
            <person name="Corradi N."/>
        </authorList>
    </citation>
    <scope>NUCLEOTIDE SEQUENCE [LARGE SCALE GENOMIC DNA]</scope>
    <source>
        <strain evidence="2 3">A5</strain>
    </source>
</reference>